<evidence type="ECO:0008006" key="2">
    <source>
        <dbReference type="Google" id="ProtNLM"/>
    </source>
</evidence>
<evidence type="ECO:0000313" key="1">
    <source>
        <dbReference type="EMBL" id="SPD04852.1"/>
    </source>
</evidence>
<dbReference type="CDD" id="cd02440">
    <property type="entry name" value="AdoMet_MTases"/>
    <property type="match status" value="1"/>
</dbReference>
<proteinExistence type="predicted"/>
<dbReference type="InterPro" id="IPR026669">
    <property type="entry name" value="Arsenite_MeTrfase-like"/>
</dbReference>
<dbReference type="PANTHER" id="PTHR43675">
    <property type="entry name" value="ARSENITE METHYLTRANSFERASE"/>
    <property type="match status" value="1"/>
</dbReference>
<sequence length="190" mass="20933">MAAAQDLIGESCALLSKPKHMVPSLVEAGARLFVTRFLGRYISAGCLILLEEGGTIVTFEGDRRKCSLTIVLKVLNPQFYWKVMTRADLGLADAYIDGDISFTDKNEGLLNLFMILIASRDSKSSISKLNKNRQEIDKKHEVLDIGCGWGSFAIEVVKQTGCKYTGITLSKEQLNYAINKVKDAGLQVLI</sequence>
<name>A0A2N9GYM9_FAGSY</name>
<gene>
    <name evidence="1" type="ORF">FSB_LOCUS32734</name>
</gene>
<reference evidence="1" key="1">
    <citation type="submission" date="2018-02" db="EMBL/GenBank/DDBJ databases">
        <authorList>
            <person name="Cohen D.B."/>
            <person name="Kent A.D."/>
        </authorList>
    </citation>
    <scope>NUCLEOTIDE SEQUENCE</scope>
</reference>
<dbReference type="GO" id="GO:0008168">
    <property type="term" value="F:methyltransferase activity"/>
    <property type="evidence" value="ECO:0007669"/>
    <property type="project" value="TreeGrafter"/>
</dbReference>
<dbReference type="EMBL" id="OIVN01002582">
    <property type="protein sequence ID" value="SPD04852.1"/>
    <property type="molecule type" value="Genomic_DNA"/>
</dbReference>
<dbReference type="AlphaFoldDB" id="A0A2N9GYM9"/>
<dbReference type="SUPFAM" id="SSF53335">
    <property type="entry name" value="S-adenosyl-L-methionine-dependent methyltransferases"/>
    <property type="match status" value="1"/>
</dbReference>
<dbReference type="PANTHER" id="PTHR43675:SF25">
    <property type="entry name" value="CYCLOPROPANE FATTY ACID SYNTHASE"/>
    <property type="match status" value="1"/>
</dbReference>
<organism evidence="1">
    <name type="scientific">Fagus sylvatica</name>
    <name type="common">Beechnut</name>
    <dbReference type="NCBI Taxonomy" id="28930"/>
    <lineage>
        <taxon>Eukaryota</taxon>
        <taxon>Viridiplantae</taxon>
        <taxon>Streptophyta</taxon>
        <taxon>Embryophyta</taxon>
        <taxon>Tracheophyta</taxon>
        <taxon>Spermatophyta</taxon>
        <taxon>Magnoliopsida</taxon>
        <taxon>eudicotyledons</taxon>
        <taxon>Gunneridae</taxon>
        <taxon>Pentapetalae</taxon>
        <taxon>rosids</taxon>
        <taxon>fabids</taxon>
        <taxon>Fagales</taxon>
        <taxon>Fagaceae</taxon>
        <taxon>Fagus</taxon>
    </lineage>
</organism>
<protein>
    <recommendedName>
        <fullName evidence="2">Cyclopropane-fatty-acyl-phospholipid synthase</fullName>
    </recommendedName>
</protein>
<dbReference type="Gene3D" id="3.40.50.150">
    <property type="entry name" value="Vaccinia Virus protein VP39"/>
    <property type="match status" value="1"/>
</dbReference>
<dbReference type="Pfam" id="PF02353">
    <property type="entry name" value="CMAS"/>
    <property type="match status" value="1"/>
</dbReference>
<accession>A0A2N9GYM9</accession>
<dbReference type="InterPro" id="IPR029063">
    <property type="entry name" value="SAM-dependent_MTases_sf"/>
</dbReference>